<evidence type="ECO:0000313" key="3">
    <source>
        <dbReference type="Proteomes" id="UP000324800"/>
    </source>
</evidence>
<proteinExistence type="predicted"/>
<evidence type="ECO:0000256" key="1">
    <source>
        <dbReference type="SAM" id="Phobius"/>
    </source>
</evidence>
<comment type="caution">
    <text evidence="2">The sequence shown here is derived from an EMBL/GenBank/DDBJ whole genome shotgun (WGS) entry which is preliminary data.</text>
</comment>
<sequence length="174" mass="18712">NCITTKGTNCGDIPCGGNKGTIPETCLIKDSTEDSSELADPDKVDDDSFPIGAIIGIILGVLGVTAVVIIIIIVVAIFVSKKRKRSKLQGVYDKDMKAREMELMTQTNTESGDDKRSVARSVSSESADATAITVARFSQFDDLNVVLVHLFNSLKLFQQLSNALQSLSNETTGR</sequence>
<dbReference type="AlphaFoldDB" id="A0A5J4TGW1"/>
<name>A0A5J4TGW1_9EUKA</name>
<keyword evidence="1" id="KW-0812">Transmembrane</keyword>
<organism evidence="2 3">
    <name type="scientific">Streblomastix strix</name>
    <dbReference type="NCBI Taxonomy" id="222440"/>
    <lineage>
        <taxon>Eukaryota</taxon>
        <taxon>Metamonada</taxon>
        <taxon>Preaxostyla</taxon>
        <taxon>Oxymonadida</taxon>
        <taxon>Streblomastigidae</taxon>
        <taxon>Streblomastix</taxon>
    </lineage>
</organism>
<accession>A0A5J4TGW1</accession>
<gene>
    <name evidence="2" type="ORF">EZS28_046747</name>
</gene>
<dbReference type="EMBL" id="SNRW01030947">
    <property type="protein sequence ID" value="KAA6357726.1"/>
    <property type="molecule type" value="Genomic_DNA"/>
</dbReference>
<feature type="transmembrane region" description="Helical" evidence="1">
    <location>
        <begin position="51"/>
        <end position="79"/>
    </location>
</feature>
<feature type="non-terminal residue" evidence="2">
    <location>
        <position position="1"/>
    </location>
</feature>
<keyword evidence="1" id="KW-0472">Membrane</keyword>
<evidence type="ECO:0000313" key="2">
    <source>
        <dbReference type="EMBL" id="KAA6357726.1"/>
    </source>
</evidence>
<protein>
    <submittedName>
        <fullName evidence="2">Uncharacterized protein</fullName>
    </submittedName>
</protein>
<dbReference type="Proteomes" id="UP000324800">
    <property type="component" value="Unassembled WGS sequence"/>
</dbReference>
<reference evidence="2 3" key="1">
    <citation type="submission" date="2019-03" db="EMBL/GenBank/DDBJ databases">
        <title>Single cell metagenomics reveals metabolic interactions within the superorganism composed of flagellate Streblomastix strix and complex community of Bacteroidetes bacteria on its surface.</title>
        <authorList>
            <person name="Treitli S.C."/>
            <person name="Kolisko M."/>
            <person name="Husnik F."/>
            <person name="Keeling P."/>
            <person name="Hampl V."/>
        </authorList>
    </citation>
    <scope>NUCLEOTIDE SEQUENCE [LARGE SCALE GENOMIC DNA]</scope>
    <source>
        <strain evidence="2">ST1C</strain>
    </source>
</reference>
<keyword evidence="1" id="KW-1133">Transmembrane helix</keyword>